<name>A0AAD9EDQ0_9PEZI</name>
<accession>A0AAD9EDQ0</accession>
<proteinExistence type="predicted"/>
<sequence>MLQRGLGPRHGAIVRPPAQVPHQLGALRDARRAERVALGDEPAGRVDDVLAAVRDVPAADQLVRLAGLREAKRVEDDHLVGGEAVVQLDDLDVVLRDAGLGQGGLDGVLRHLEAHEVNGGAGEERGGVGGEALARDEDGLVLEVGALVKEGLGDEDGGGAAVGGRAALQLGEGRKDLGGLEDLLLGVDVLELGVGVAGGVLVVDAGDLGKVLGLGAVLLHVLAAGVAEHLGGAGGVCDAAGLGHHLDGGAGGVLAVVEEALQAAGHHLLEADDQHAVGGAGGDKGAGHGEAGAAGGAVVVDVVDGDGGHAELVEDALAAGAVAIAVAGDALVDVVVVDLGVEHGLDAGLEAQLRVVDLAAGLDELCHADAEDVARRLFALLSGSHVCGWCVDVLVLFVWCSIRVRLGV</sequence>
<reference evidence="1" key="1">
    <citation type="submission" date="2023-01" db="EMBL/GenBank/DDBJ databases">
        <title>Colletotrichum chrysophilum M932 genome sequence.</title>
        <authorList>
            <person name="Baroncelli R."/>
        </authorList>
    </citation>
    <scope>NUCLEOTIDE SEQUENCE</scope>
    <source>
        <strain evidence="1">M932</strain>
    </source>
</reference>
<dbReference type="EMBL" id="JAQOWY010000499">
    <property type="protein sequence ID" value="KAK1841186.1"/>
    <property type="molecule type" value="Genomic_DNA"/>
</dbReference>
<gene>
    <name evidence="1" type="ORF">CCHR01_16172</name>
</gene>
<keyword evidence="2" id="KW-1185">Reference proteome</keyword>
<evidence type="ECO:0000313" key="2">
    <source>
        <dbReference type="Proteomes" id="UP001243330"/>
    </source>
</evidence>
<dbReference type="AlphaFoldDB" id="A0AAD9EDQ0"/>
<organism evidence="1 2">
    <name type="scientific">Colletotrichum chrysophilum</name>
    <dbReference type="NCBI Taxonomy" id="1836956"/>
    <lineage>
        <taxon>Eukaryota</taxon>
        <taxon>Fungi</taxon>
        <taxon>Dikarya</taxon>
        <taxon>Ascomycota</taxon>
        <taxon>Pezizomycotina</taxon>
        <taxon>Sordariomycetes</taxon>
        <taxon>Hypocreomycetidae</taxon>
        <taxon>Glomerellales</taxon>
        <taxon>Glomerellaceae</taxon>
        <taxon>Colletotrichum</taxon>
        <taxon>Colletotrichum gloeosporioides species complex</taxon>
    </lineage>
</organism>
<comment type="caution">
    <text evidence="1">The sequence shown here is derived from an EMBL/GenBank/DDBJ whole genome shotgun (WGS) entry which is preliminary data.</text>
</comment>
<evidence type="ECO:0000313" key="1">
    <source>
        <dbReference type="EMBL" id="KAK1841186.1"/>
    </source>
</evidence>
<dbReference type="Proteomes" id="UP001243330">
    <property type="component" value="Unassembled WGS sequence"/>
</dbReference>
<protein>
    <submittedName>
        <fullName evidence="1">Uncharacterized protein</fullName>
    </submittedName>
</protein>